<dbReference type="EMBL" id="AP028679">
    <property type="protein sequence ID" value="BEQ16282.1"/>
    <property type="molecule type" value="Genomic_DNA"/>
</dbReference>
<dbReference type="Pfam" id="PF03900">
    <property type="entry name" value="Porphobil_deamC"/>
    <property type="match status" value="1"/>
</dbReference>
<evidence type="ECO:0000256" key="7">
    <source>
        <dbReference type="ARBA" id="ARBA00048169"/>
    </source>
</evidence>
<comment type="cofactor">
    <cofactor evidence="8">
        <name>dipyrromethane</name>
        <dbReference type="ChEBI" id="CHEBI:60342"/>
    </cofactor>
    <text evidence="8">Binds 1 dipyrromethane group covalently.</text>
</comment>
<feature type="modified residue" description="S-(dipyrrolylmethanemethyl)cysteine" evidence="8">
    <location>
        <position position="240"/>
    </location>
</feature>
<evidence type="ECO:0000256" key="2">
    <source>
        <dbReference type="ARBA" id="ARBA00004735"/>
    </source>
</evidence>
<evidence type="ECO:0000259" key="10">
    <source>
        <dbReference type="Pfam" id="PF03900"/>
    </source>
</evidence>
<proteinExistence type="inferred from homology"/>
<dbReference type="GO" id="GO:0005737">
    <property type="term" value="C:cytoplasm"/>
    <property type="evidence" value="ECO:0007669"/>
    <property type="project" value="UniProtKB-UniRule"/>
</dbReference>
<keyword evidence="5 8" id="KW-0808">Transferase</keyword>
<name>A0AAU9EII4_9BACT</name>
<dbReference type="PANTHER" id="PTHR11557">
    <property type="entry name" value="PORPHOBILINOGEN DEAMINASE"/>
    <property type="match status" value="1"/>
</dbReference>
<dbReference type="CDD" id="cd13646">
    <property type="entry name" value="PBP2_EcHMBS_like"/>
    <property type="match status" value="1"/>
</dbReference>
<sequence length="310" mass="32467">MAKLIIATRGSRLALAQAGWVAARLGELHPSLQVQMNIIKTTGDKILDVPLAQVGGKGLFVKEIEDALLAGQADLAVHSMKDVPSELPPGLELAVVSEREDPRDALVSPVAVEIKNLPTGAKVGTSSLRRQAQLLALRPDLEMVSLRGNVETRLRKREELGLQAVILASAGIRRLGLERVEASPIPVATMLPAVGQGALGLEIRADDQATRELIAPLNHPDTAAAVAAERAFLTRLEGGCQVPIAGHAVVEKGIVKFNGLVADLRGRQVVTGGGLAPPAEAAAMGRSVAEEILSSGGREILAEVYGEAPK</sequence>
<dbReference type="InterPro" id="IPR022418">
    <property type="entry name" value="Porphobilinogen_deaminase_C"/>
</dbReference>
<dbReference type="Proteomes" id="UP001366166">
    <property type="component" value="Chromosome"/>
</dbReference>
<dbReference type="InterPro" id="IPR000860">
    <property type="entry name" value="HemC"/>
</dbReference>
<dbReference type="PROSITE" id="PS00533">
    <property type="entry name" value="PORPHOBILINOGEN_DEAM"/>
    <property type="match status" value="1"/>
</dbReference>
<gene>
    <name evidence="8 11" type="primary">hemC</name>
    <name evidence="11" type="ORF">FAK_33480</name>
</gene>
<comment type="similarity">
    <text evidence="3 8">Belongs to the HMBS family.</text>
</comment>
<dbReference type="SUPFAM" id="SSF53850">
    <property type="entry name" value="Periplasmic binding protein-like II"/>
    <property type="match status" value="1"/>
</dbReference>
<feature type="domain" description="Porphobilinogen deaminase C-terminal" evidence="10">
    <location>
        <begin position="224"/>
        <end position="293"/>
    </location>
</feature>
<dbReference type="GO" id="GO:0004418">
    <property type="term" value="F:hydroxymethylbilane synthase activity"/>
    <property type="evidence" value="ECO:0007669"/>
    <property type="project" value="UniProtKB-UniRule"/>
</dbReference>
<feature type="domain" description="Porphobilinogen deaminase N-terminal" evidence="9">
    <location>
        <begin position="4"/>
        <end position="211"/>
    </location>
</feature>
<keyword evidence="12" id="KW-1185">Reference proteome</keyword>
<dbReference type="AlphaFoldDB" id="A0AAU9EII4"/>
<dbReference type="Gene3D" id="3.40.190.10">
    <property type="entry name" value="Periplasmic binding protein-like II"/>
    <property type="match status" value="2"/>
</dbReference>
<dbReference type="PIRSF" id="PIRSF001438">
    <property type="entry name" value="4pyrrol_synth_OHMeBilane_synth"/>
    <property type="match status" value="1"/>
</dbReference>
<dbReference type="PRINTS" id="PR00151">
    <property type="entry name" value="PORPHBDMNASE"/>
</dbReference>
<dbReference type="PANTHER" id="PTHR11557:SF0">
    <property type="entry name" value="PORPHOBILINOGEN DEAMINASE"/>
    <property type="match status" value="1"/>
</dbReference>
<dbReference type="NCBIfam" id="TIGR00212">
    <property type="entry name" value="hemC"/>
    <property type="match status" value="1"/>
</dbReference>
<evidence type="ECO:0000256" key="5">
    <source>
        <dbReference type="ARBA" id="ARBA00022679"/>
    </source>
</evidence>
<dbReference type="InterPro" id="IPR036803">
    <property type="entry name" value="Porphobilinogen_deaminase_C_sf"/>
</dbReference>
<protein>
    <recommendedName>
        <fullName evidence="8">Porphobilinogen deaminase</fullName>
        <shortName evidence="8">PBG</shortName>
        <ecNumber evidence="8">2.5.1.61</ecNumber>
    </recommendedName>
    <alternativeName>
        <fullName evidence="8">Hydroxymethylbilane synthase</fullName>
        <shortName evidence="8">HMBS</shortName>
    </alternativeName>
    <alternativeName>
        <fullName evidence="8">Pre-uroporphyrinogen synthase</fullName>
    </alternativeName>
</protein>
<dbReference type="Pfam" id="PF01379">
    <property type="entry name" value="Porphobil_deam"/>
    <property type="match status" value="1"/>
</dbReference>
<dbReference type="FunFam" id="3.40.190.10:FF:000005">
    <property type="entry name" value="Porphobilinogen deaminase"/>
    <property type="match status" value="1"/>
</dbReference>
<dbReference type="SUPFAM" id="SSF54782">
    <property type="entry name" value="Porphobilinogen deaminase (hydroxymethylbilane synthase), C-terminal domain"/>
    <property type="match status" value="1"/>
</dbReference>
<dbReference type="InterPro" id="IPR022417">
    <property type="entry name" value="Porphobilin_deaminase_N"/>
</dbReference>
<dbReference type="RefSeq" id="WP_338601888.1">
    <property type="nucleotide sequence ID" value="NZ_AP028679.1"/>
</dbReference>
<dbReference type="Gene3D" id="3.30.160.40">
    <property type="entry name" value="Porphobilinogen deaminase, C-terminal domain"/>
    <property type="match status" value="1"/>
</dbReference>
<dbReference type="HAMAP" id="MF_00260">
    <property type="entry name" value="Porphobil_deam"/>
    <property type="match status" value="1"/>
</dbReference>
<reference evidence="12" key="1">
    <citation type="journal article" date="2023" name="Arch. Microbiol.">
        <title>Desulfoferula mesophilus gen. nov. sp. nov., a mesophilic sulfate-reducing bacterium isolated from a brackish lake sediment.</title>
        <authorList>
            <person name="Watanabe T."/>
            <person name="Yabe T."/>
            <person name="Tsuji J.M."/>
            <person name="Fukui M."/>
        </authorList>
    </citation>
    <scope>NUCLEOTIDE SEQUENCE [LARGE SCALE GENOMIC DNA]</scope>
    <source>
        <strain evidence="12">12FAK</strain>
    </source>
</reference>
<dbReference type="KEGG" id="dmp:FAK_33480"/>
<comment type="function">
    <text evidence="1 8">Tetrapolymerization of the monopyrrole PBG into the hydroxymethylbilane pre-uroporphyrinogen in several discrete steps.</text>
</comment>
<dbReference type="EC" id="2.5.1.61" evidence="8"/>
<comment type="pathway">
    <text evidence="2">Porphyrin-containing compound metabolism; protoporphyrin-IX biosynthesis; coproporphyrinogen-III from 5-aminolevulinate: step 2/4.</text>
</comment>
<evidence type="ECO:0000259" key="9">
    <source>
        <dbReference type="Pfam" id="PF01379"/>
    </source>
</evidence>
<evidence type="ECO:0000256" key="1">
    <source>
        <dbReference type="ARBA" id="ARBA00002869"/>
    </source>
</evidence>
<evidence type="ECO:0000313" key="12">
    <source>
        <dbReference type="Proteomes" id="UP001366166"/>
    </source>
</evidence>
<dbReference type="GO" id="GO:0006782">
    <property type="term" value="P:protoporphyrinogen IX biosynthetic process"/>
    <property type="evidence" value="ECO:0007669"/>
    <property type="project" value="UniProtKB-UniRule"/>
</dbReference>
<keyword evidence="6 8" id="KW-0627">Porphyrin biosynthesis</keyword>
<comment type="subunit">
    <text evidence="4 8">Monomer.</text>
</comment>
<organism evidence="11 12">
    <name type="scientific">Desulfoferula mesophila</name>
    <dbReference type="NCBI Taxonomy" id="3058419"/>
    <lineage>
        <taxon>Bacteria</taxon>
        <taxon>Pseudomonadati</taxon>
        <taxon>Thermodesulfobacteriota</taxon>
        <taxon>Desulfarculia</taxon>
        <taxon>Desulfarculales</taxon>
        <taxon>Desulfarculaceae</taxon>
        <taxon>Desulfoferula</taxon>
    </lineage>
</organism>
<dbReference type="FunFam" id="3.40.190.10:FF:000004">
    <property type="entry name" value="Porphobilinogen deaminase"/>
    <property type="match status" value="1"/>
</dbReference>
<comment type="catalytic activity">
    <reaction evidence="7 8">
        <text>4 porphobilinogen + H2O = hydroxymethylbilane + 4 NH4(+)</text>
        <dbReference type="Rhea" id="RHEA:13185"/>
        <dbReference type="ChEBI" id="CHEBI:15377"/>
        <dbReference type="ChEBI" id="CHEBI:28938"/>
        <dbReference type="ChEBI" id="CHEBI:57845"/>
        <dbReference type="ChEBI" id="CHEBI:58126"/>
        <dbReference type="EC" id="2.5.1.61"/>
    </reaction>
</comment>
<dbReference type="InterPro" id="IPR022419">
    <property type="entry name" value="Porphobilin_deaminase_cofac_BS"/>
</dbReference>
<comment type="miscellaneous">
    <text evidence="8">The porphobilinogen subunits are added to the dipyrromethane group.</text>
</comment>
<accession>A0AAU9EII4</accession>
<evidence type="ECO:0000256" key="3">
    <source>
        <dbReference type="ARBA" id="ARBA00005638"/>
    </source>
</evidence>
<evidence type="ECO:0000256" key="6">
    <source>
        <dbReference type="ARBA" id="ARBA00023244"/>
    </source>
</evidence>
<evidence type="ECO:0000313" key="11">
    <source>
        <dbReference type="EMBL" id="BEQ16282.1"/>
    </source>
</evidence>
<evidence type="ECO:0000256" key="4">
    <source>
        <dbReference type="ARBA" id="ARBA00011245"/>
    </source>
</evidence>
<evidence type="ECO:0000256" key="8">
    <source>
        <dbReference type="HAMAP-Rule" id="MF_00260"/>
    </source>
</evidence>